<dbReference type="InterPro" id="IPR029069">
    <property type="entry name" value="HotDog_dom_sf"/>
</dbReference>
<dbReference type="Pfam" id="PF03061">
    <property type="entry name" value="4HBT"/>
    <property type="match status" value="1"/>
</dbReference>
<dbReference type="SUPFAM" id="SSF54637">
    <property type="entry name" value="Thioesterase/thiol ester dehydrase-isomerase"/>
    <property type="match status" value="1"/>
</dbReference>
<dbReference type="RefSeq" id="WP_186009140.1">
    <property type="nucleotide sequence ID" value="NZ_CXWD01000024.1"/>
</dbReference>
<evidence type="ECO:0000313" key="4">
    <source>
        <dbReference type="Proteomes" id="UP000053235"/>
    </source>
</evidence>
<name>A0A0M7ANR8_9HYPH</name>
<reference evidence="4" key="1">
    <citation type="submission" date="2015-07" db="EMBL/GenBank/DDBJ databases">
        <authorList>
            <person name="Rodrigo-Torres Lidia"/>
            <person name="Arahal R.David."/>
        </authorList>
    </citation>
    <scope>NUCLEOTIDE SEQUENCE [LARGE SCALE GENOMIC DNA]</scope>
    <source>
        <strain evidence="4">CECT 5112</strain>
    </source>
</reference>
<gene>
    <name evidence="3" type="ORF">LAX5112_04454</name>
</gene>
<feature type="domain" description="Thioesterase" evidence="2">
    <location>
        <begin position="43"/>
        <end position="121"/>
    </location>
</feature>
<dbReference type="GO" id="GO:0016289">
    <property type="term" value="F:acyl-CoA hydrolase activity"/>
    <property type="evidence" value="ECO:0007669"/>
    <property type="project" value="UniProtKB-ARBA"/>
</dbReference>
<dbReference type="InterPro" id="IPR006683">
    <property type="entry name" value="Thioestr_dom"/>
</dbReference>
<organism evidence="3 4">
    <name type="scientific">Roseibium alexandrii</name>
    <dbReference type="NCBI Taxonomy" id="388408"/>
    <lineage>
        <taxon>Bacteria</taxon>
        <taxon>Pseudomonadati</taxon>
        <taxon>Pseudomonadota</taxon>
        <taxon>Alphaproteobacteria</taxon>
        <taxon>Hyphomicrobiales</taxon>
        <taxon>Stappiaceae</taxon>
        <taxon>Roseibium</taxon>
    </lineage>
</organism>
<keyword evidence="4" id="KW-1185">Reference proteome</keyword>
<protein>
    <submittedName>
        <fullName evidence="3">Putative domain 1</fullName>
    </submittedName>
</protein>
<sequence>MTLAETSEPIGEFNKHVGFELTEWQRNHACVEVEIDSYHTNVMGVTHGGVLVSALDFACGMAGCYRPPPEPRFYCMTLTLNTNFIAPMRKGLLRAHGRKIGGGRSVFFAEGEIVLPDGTLIATASGAFKLFDRKPKA</sequence>
<dbReference type="Proteomes" id="UP000053235">
    <property type="component" value="Unassembled WGS sequence"/>
</dbReference>
<evidence type="ECO:0000259" key="2">
    <source>
        <dbReference type="Pfam" id="PF03061"/>
    </source>
</evidence>
<dbReference type="Gene3D" id="3.10.129.10">
    <property type="entry name" value="Hotdog Thioesterase"/>
    <property type="match status" value="1"/>
</dbReference>
<dbReference type="CDD" id="cd03443">
    <property type="entry name" value="PaaI_thioesterase"/>
    <property type="match status" value="1"/>
</dbReference>
<evidence type="ECO:0000313" key="3">
    <source>
        <dbReference type="EMBL" id="CTQ76066.1"/>
    </source>
</evidence>
<proteinExistence type="predicted"/>
<keyword evidence="1" id="KW-0378">Hydrolase</keyword>
<dbReference type="EMBL" id="CXWD01000024">
    <property type="protein sequence ID" value="CTQ76066.1"/>
    <property type="molecule type" value="Genomic_DNA"/>
</dbReference>
<evidence type="ECO:0000256" key="1">
    <source>
        <dbReference type="ARBA" id="ARBA00022801"/>
    </source>
</evidence>
<dbReference type="InterPro" id="IPR003736">
    <property type="entry name" value="PAAI_dom"/>
</dbReference>
<accession>A0A0M7ANR8</accession>
<dbReference type="NCBIfam" id="TIGR00369">
    <property type="entry name" value="unchar_dom_1"/>
    <property type="match status" value="1"/>
</dbReference>
<dbReference type="STRING" id="388408.LAX5112_04454"/>
<dbReference type="AlphaFoldDB" id="A0A0M7ANR8"/>